<feature type="region of interest" description="Disordered" evidence="1">
    <location>
        <begin position="1"/>
        <end position="21"/>
    </location>
</feature>
<gene>
    <name evidence="3" type="ORF">BECKFM1743A_GA0114220_105995</name>
    <name evidence="4" type="ORF">BECKFM1743B_GA0114221_106335</name>
    <name evidence="2" type="ORF">BECKFM1743C_GA0114222_105995</name>
</gene>
<evidence type="ECO:0000313" key="4">
    <source>
        <dbReference type="EMBL" id="VFK19626.1"/>
    </source>
</evidence>
<evidence type="ECO:0000313" key="3">
    <source>
        <dbReference type="EMBL" id="VFJ71660.1"/>
    </source>
</evidence>
<reference evidence="2" key="1">
    <citation type="submission" date="2019-02" db="EMBL/GenBank/DDBJ databases">
        <authorList>
            <person name="Gruber-Vodicka R. H."/>
            <person name="Seah K. B. B."/>
        </authorList>
    </citation>
    <scope>NUCLEOTIDE SEQUENCE</scope>
    <source>
        <strain evidence="3">BECK_BZ163</strain>
        <strain evidence="4">BECK_BZ164</strain>
        <strain evidence="2">BECK_BZ165</strain>
    </source>
</reference>
<protein>
    <recommendedName>
        <fullName evidence="5">Fibronectin type-III domain-containing protein</fullName>
    </recommendedName>
</protein>
<dbReference type="AlphaFoldDB" id="A0A450TSL0"/>
<evidence type="ECO:0008006" key="5">
    <source>
        <dbReference type="Google" id="ProtNLM"/>
    </source>
</evidence>
<dbReference type="EMBL" id="CAADFL010000633">
    <property type="protein sequence ID" value="VFK19626.1"/>
    <property type="molecule type" value="Genomic_DNA"/>
</dbReference>
<accession>A0A450TSL0</accession>
<feature type="compositionally biased region" description="Low complexity" evidence="1">
    <location>
        <begin position="11"/>
        <end position="21"/>
    </location>
</feature>
<proteinExistence type="predicted"/>
<name>A0A450TSL0_9GAMM</name>
<dbReference type="EMBL" id="CAADEZ010000599">
    <property type="protein sequence ID" value="VFJ71660.1"/>
    <property type="molecule type" value="Genomic_DNA"/>
</dbReference>
<evidence type="ECO:0000256" key="1">
    <source>
        <dbReference type="SAM" id="MobiDB-lite"/>
    </source>
</evidence>
<dbReference type="EMBL" id="CAADFA010000599">
    <property type="protein sequence ID" value="VFJ71475.1"/>
    <property type="molecule type" value="Genomic_DNA"/>
</dbReference>
<sequence length="66" mass="6766">MMARWPPTRSAAGNGTAAGAGKTVGAAMDTKITLTEQERGKELAYVVVAMNKVGEGVVSNTVMAVL</sequence>
<evidence type="ECO:0000313" key="2">
    <source>
        <dbReference type="EMBL" id="VFJ71475.1"/>
    </source>
</evidence>
<organism evidence="2">
    <name type="scientific">Candidatus Kentrum sp. FM</name>
    <dbReference type="NCBI Taxonomy" id="2126340"/>
    <lineage>
        <taxon>Bacteria</taxon>
        <taxon>Pseudomonadati</taxon>
        <taxon>Pseudomonadota</taxon>
        <taxon>Gammaproteobacteria</taxon>
        <taxon>Candidatus Kentrum</taxon>
    </lineage>
</organism>